<protein>
    <submittedName>
        <fullName evidence="7">Putative lipid-binding transport protein (Tim44 family)</fullName>
    </submittedName>
</protein>
<evidence type="ECO:0000256" key="3">
    <source>
        <dbReference type="ARBA" id="ARBA00022946"/>
    </source>
</evidence>
<dbReference type="GO" id="GO:0051087">
    <property type="term" value="F:protein-folding chaperone binding"/>
    <property type="evidence" value="ECO:0007669"/>
    <property type="project" value="TreeGrafter"/>
</dbReference>
<dbReference type="GO" id="GO:0030150">
    <property type="term" value="P:protein import into mitochondrial matrix"/>
    <property type="evidence" value="ECO:0007669"/>
    <property type="project" value="TreeGrafter"/>
</dbReference>
<dbReference type="PANTHER" id="PTHR10721">
    <property type="entry name" value="MITOCHONDRIAL IMPORT INNER MEMBRANE TRANSLOCASE SUBUNIT TIM44"/>
    <property type="match status" value="1"/>
</dbReference>
<comment type="caution">
    <text evidence="7">The sequence shown here is derived from an EMBL/GenBank/DDBJ whole genome shotgun (WGS) entry which is preliminary data.</text>
</comment>
<sequence length="247" mass="26162">MHDPFDASTIIFALLALFVLWKLRSVLGTRSGEEKPPGQNSLFGGGQAKGGQVQGGQVTNDNKVVPLPGAAPRLAAAPNAAPPPDPERWKAYAEPGSRVANGLDAIAAADPGFDLDQFIAGAKTAYEMIVTAFATGDRELLARLLDKDVYASFASATEARASRGESLMTKVTSIDKTGVFDAAVRDGTLQITLRFVASLVTATHDKEGKLIDGDPDKTVNMVDLWTFARPAGSRDPNWKLVATQTGH</sequence>
<dbReference type="PANTHER" id="PTHR10721:SF1">
    <property type="entry name" value="MITOCHONDRIAL IMPORT INNER MEMBRANE TRANSLOCASE SUBUNIT TIM44"/>
    <property type="match status" value="1"/>
</dbReference>
<gene>
    <name evidence="7" type="ORF">DES32_0741</name>
</gene>
<evidence type="ECO:0000259" key="6">
    <source>
        <dbReference type="SMART" id="SM00978"/>
    </source>
</evidence>
<feature type="compositionally biased region" description="Gly residues" evidence="5">
    <location>
        <begin position="43"/>
        <end position="54"/>
    </location>
</feature>
<evidence type="ECO:0000256" key="5">
    <source>
        <dbReference type="SAM" id="MobiDB-lite"/>
    </source>
</evidence>
<dbReference type="GO" id="GO:0016020">
    <property type="term" value="C:membrane"/>
    <property type="evidence" value="ECO:0007669"/>
    <property type="project" value="UniProtKB-SubCell"/>
</dbReference>
<dbReference type="InterPro" id="IPR016985">
    <property type="entry name" value="UCP031890_Tim44-rel"/>
</dbReference>
<dbReference type="InterPro" id="IPR039544">
    <property type="entry name" value="Tim44-like"/>
</dbReference>
<dbReference type="InterPro" id="IPR032710">
    <property type="entry name" value="NTF2-like_dom_sf"/>
</dbReference>
<keyword evidence="8" id="KW-1185">Reference proteome</keyword>
<evidence type="ECO:0000313" key="7">
    <source>
        <dbReference type="EMBL" id="REF89519.1"/>
    </source>
</evidence>
<evidence type="ECO:0000256" key="2">
    <source>
        <dbReference type="ARBA" id="ARBA00009597"/>
    </source>
</evidence>
<evidence type="ECO:0000256" key="4">
    <source>
        <dbReference type="ARBA" id="ARBA00023136"/>
    </source>
</evidence>
<dbReference type="Proteomes" id="UP000256900">
    <property type="component" value="Unassembled WGS sequence"/>
</dbReference>
<feature type="compositionally biased region" description="Low complexity" evidence="5">
    <location>
        <begin position="66"/>
        <end position="79"/>
    </location>
</feature>
<dbReference type="NCBIfam" id="NF033779">
    <property type="entry name" value="Tim44_TimA_adap"/>
    <property type="match status" value="1"/>
</dbReference>
<dbReference type="EMBL" id="QUMO01000001">
    <property type="protein sequence ID" value="REF89519.1"/>
    <property type="molecule type" value="Genomic_DNA"/>
</dbReference>
<keyword evidence="3" id="KW-0809">Transit peptide</keyword>
<dbReference type="SMART" id="SM00978">
    <property type="entry name" value="Tim44"/>
    <property type="match status" value="1"/>
</dbReference>
<comment type="similarity">
    <text evidence="2">Belongs to the Tim44 family.</text>
</comment>
<dbReference type="SUPFAM" id="SSF54427">
    <property type="entry name" value="NTF2-like"/>
    <property type="match status" value="1"/>
</dbReference>
<feature type="region of interest" description="Disordered" evidence="5">
    <location>
        <begin position="30"/>
        <end position="87"/>
    </location>
</feature>
<name>A0A3D9Z7J1_9HYPH</name>
<dbReference type="Gene3D" id="3.10.450.240">
    <property type="match status" value="1"/>
</dbReference>
<dbReference type="InterPro" id="IPR007379">
    <property type="entry name" value="Tim44-like_dom"/>
</dbReference>
<evidence type="ECO:0000256" key="1">
    <source>
        <dbReference type="ARBA" id="ARBA00004370"/>
    </source>
</evidence>
<accession>A0A3D9Z7J1</accession>
<organism evidence="7 8">
    <name type="scientific">Methylovirgula ligni</name>
    <dbReference type="NCBI Taxonomy" id="569860"/>
    <lineage>
        <taxon>Bacteria</taxon>
        <taxon>Pseudomonadati</taxon>
        <taxon>Pseudomonadota</taxon>
        <taxon>Alphaproteobacteria</taxon>
        <taxon>Hyphomicrobiales</taxon>
        <taxon>Beijerinckiaceae</taxon>
        <taxon>Methylovirgula</taxon>
    </lineage>
</organism>
<dbReference type="OrthoDB" id="9798618at2"/>
<dbReference type="RefSeq" id="WP_115835275.1">
    <property type="nucleotide sequence ID" value="NZ_CP025086.1"/>
</dbReference>
<proteinExistence type="inferred from homology"/>
<comment type="subcellular location">
    <subcellularLocation>
        <location evidence="1">Membrane</location>
    </subcellularLocation>
</comment>
<dbReference type="PIRSF" id="PIRSF031890">
    <property type="entry name" value="UCP031890_transporter_Tim44"/>
    <property type="match status" value="1"/>
</dbReference>
<dbReference type="Pfam" id="PF04280">
    <property type="entry name" value="Tim44"/>
    <property type="match status" value="1"/>
</dbReference>
<feature type="domain" description="Tim44-like" evidence="6">
    <location>
        <begin position="99"/>
        <end position="245"/>
    </location>
</feature>
<reference evidence="7 8" key="1">
    <citation type="submission" date="2018-08" db="EMBL/GenBank/DDBJ databases">
        <title>Genomic Encyclopedia of Type Strains, Phase IV (KMG-IV): sequencing the most valuable type-strain genomes for metagenomic binning, comparative biology and taxonomic classification.</title>
        <authorList>
            <person name="Goeker M."/>
        </authorList>
    </citation>
    <scope>NUCLEOTIDE SEQUENCE [LARGE SCALE GENOMIC DNA]</scope>
    <source>
        <strain evidence="7 8">BW863</strain>
    </source>
</reference>
<dbReference type="AlphaFoldDB" id="A0A3D9Z7J1"/>
<keyword evidence="4" id="KW-0472">Membrane</keyword>
<evidence type="ECO:0000313" key="8">
    <source>
        <dbReference type="Proteomes" id="UP000256900"/>
    </source>
</evidence>